<gene>
    <name evidence="3" type="ORF">EHS13_18860</name>
</gene>
<feature type="transmembrane region" description="Helical" evidence="1">
    <location>
        <begin position="368"/>
        <end position="386"/>
    </location>
</feature>
<feature type="transmembrane region" description="Helical" evidence="1">
    <location>
        <begin position="83"/>
        <end position="107"/>
    </location>
</feature>
<evidence type="ECO:0000313" key="3">
    <source>
        <dbReference type="EMBL" id="QGQ96793.1"/>
    </source>
</evidence>
<feature type="transmembrane region" description="Helical" evidence="1">
    <location>
        <begin position="338"/>
        <end position="356"/>
    </location>
</feature>
<dbReference type="Proteomes" id="UP000426246">
    <property type="component" value="Chromosome"/>
</dbReference>
<keyword evidence="4" id="KW-1185">Reference proteome</keyword>
<feature type="domain" description="Glycosyltransferase RgtA/B/C/D-like" evidence="2">
    <location>
        <begin position="83"/>
        <end position="227"/>
    </location>
</feature>
<dbReference type="Pfam" id="PF13231">
    <property type="entry name" value="PMT_2"/>
    <property type="match status" value="1"/>
</dbReference>
<feature type="transmembrane region" description="Helical" evidence="1">
    <location>
        <begin position="119"/>
        <end position="138"/>
    </location>
</feature>
<feature type="transmembrane region" description="Helical" evidence="1">
    <location>
        <begin position="313"/>
        <end position="332"/>
    </location>
</feature>
<feature type="transmembrane region" description="Helical" evidence="1">
    <location>
        <begin position="216"/>
        <end position="239"/>
    </location>
</feature>
<dbReference type="RefSeq" id="WP_155701866.1">
    <property type="nucleotide sequence ID" value="NZ_CP034235.1"/>
</dbReference>
<organism evidence="3 4">
    <name type="scientific">Paenibacillus psychroresistens</name>
    <dbReference type="NCBI Taxonomy" id="1778678"/>
    <lineage>
        <taxon>Bacteria</taxon>
        <taxon>Bacillati</taxon>
        <taxon>Bacillota</taxon>
        <taxon>Bacilli</taxon>
        <taxon>Bacillales</taxon>
        <taxon>Paenibacillaceae</taxon>
        <taxon>Paenibacillus</taxon>
    </lineage>
</organism>
<proteinExistence type="predicted"/>
<evidence type="ECO:0000256" key="1">
    <source>
        <dbReference type="SAM" id="Phobius"/>
    </source>
</evidence>
<accession>A0A6B8RML6</accession>
<keyword evidence="1" id="KW-0472">Membrane</keyword>
<dbReference type="InterPro" id="IPR038731">
    <property type="entry name" value="RgtA/B/C-like"/>
</dbReference>
<feature type="transmembrane region" description="Helical" evidence="1">
    <location>
        <begin position="12"/>
        <end position="33"/>
    </location>
</feature>
<reference evidence="4" key="1">
    <citation type="submission" date="2018-11" db="EMBL/GenBank/DDBJ databases">
        <title>Complete genome sequence of Paenibacillus sp. ML311-T8.</title>
        <authorList>
            <person name="Nam Y.-D."/>
            <person name="Kang J."/>
            <person name="Chung W.-H."/>
            <person name="Park Y.S."/>
        </authorList>
    </citation>
    <scope>NUCLEOTIDE SEQUENCE [LARGE SCALE GENOMIC DNA]</scope>
    <source>
        <strain evidence="4">ML311-T8</strain>
    </source>
</reference>
<evidence type="ECO:0000313" key="4">
    <source>
        <dbReference type="Proteomes" id="UP000426246"/>
    </source>
</evidence>
<feature type="transmembrane region" description="Helical" evidence="1">
    <location>
        <begin position="187"/>
        <end position="204"/>
    </location>
</feature>
<feature type="transmembrane region" description="Helical" evidence="1">
    <location>
        <begin position="279"/>
        <end position="301"/>
    </location>
</feature>
<name>A0A6B8RML6_9BACL</name>
<dbReference type="KEGG" id="ppsc:EHS13_18860"/>
<dbReference type="EMBL" id="CP034235">
    <property type="protein sequence ID" value="QGQ96793.1"/>
    <property type="molecule type" value="Genomic_DNA"/>
</dbReference>
<dbReference type="AlphaFoldDB" id="A0A6B8RML6"/>
<dbReference type="OrthoDB" id="3276839at2"/>
<sequence length="517" mass="59035">MKKSGKRTAIFIFALIFLMEFSFGFYLSYIYGFMSGDALSRVSNAFYVLYSRFPALANIGFVWNPLPSIMELFLLLFQPWIPALASDGLAAVLLTSLFSALSAAMLVKAGLRFGLNLQLSLVLALLYAFNPYIFYYGANGLTEVIFIYFLQLIVIQFLLWMDKADIRPMIFIAFALAAAFWTRYEAIPFGVAISLAVGIVIFKMRDEQKTWRERWGTAEGIWIVLITPVIYSGFLWLFFNYTIMGNAFYFLTSSYSNLGQAELIKDSQAFAKLIGHPWLAIKVVADKVGYFCLPLGVIALIRMVERRIFRWDFLILLLLVFSIPSLQLLLLIKGASAAWIRYYMYPLPLAMAYLPYEISRMKFRKIGISLLIVSLIVTMGIMLKVMNNPNVASDEYEAFHQSKLYEEQAVKREVARYISQNMSQNQHILTDSFSSFSIIMSSKHPKSFIITSDHDFQAALKDPVGQGVDFILIPIPNAVLKLDAVNQLYPNLYEHGASWTTLYKDFGGYWKLYKINR</sequence>
<protein>
    <recommendedName>
        <fullName evidence="2">Glycosyltransferase RgtA/B/C/D-like domain-containing protein</fullName>
    </recommendedName>
</protein>
<keyword evidence="1" id="KW-1133">Transmembrane helix</keyword>
<evidence type="ECO:0000259" key="2">
    <source>
        <dbReference type="Pfam" id="PF13231"/>
    </source>
</evidence>
<keyword evidence="1" id="KW-0812">Transmembrane</keyword>
<feature type="transmembrane region" description="Helical" evidence="1">
    <location>
        <begin position="144"/>
        <end position="161"/>
    </location>
</feature>